<dbReference type="eggNOG" id="ENOG502ZBA6">
    <property type="taxonomic scope" value="Bacteria"/>
</dbReference>
<sequence length="196" mass="20259">MKKLFIAVATALACLSGAAAATADEIGDQIKRGLEQYENGNIGQALTELDFALSQMRQKQSEAVAAILPEAPDGWKAEKAKASAQEFMGAGAMATRVYRQTGGKAKASIEIVKLGQGLGAMLNPMMLQKVGGGKPVLVGGMKGALAAKGETGAELTISISAEHILKISVTNSDDAEATAQDFAKAIDVKALQKAIQ</sequence>
<dbReference type="KEGG" id="dbr:Deba_1736"/>
<dbReference type="OrthoDB" id="5420556at2"/>
<dbReference type="RefSeq" id="WP_013258555.1">
    <property type="nucleotide sequence ID" value="NC_014365.1"/>
</dbReference>
<evidence type="ECO:0000313" key="3">
    <source>
        <dbReference type="Proteomes" id="UP000009047"/>
    </source>
</evidence>
<keyword evidence="1" id="KW-0732">Signal</keyword>
<dbReference type="STRING" id="644282.Deba_1736"/>
<accession>E1QHR0</accession>
<feature type="signal peptide" evidence="1">
    <location>
        <begin position="1"/>
        <end position="23"/>
    </location>
</feature>
<dbReference type="Proteomes" id="UP000009047">
    <property type="component" value="Chromosome"/>
</dbReference>
<dbReference type="AlphaFoldDB" id="E1QHR0"/>
<gene>
    <name evidence="2" type="ordered locus">Deba_1736</name>
</gene>
<organism evidence="2 3">
    <name type="scientific">Desulfarculus baarsii (strain ATCC 33931 / DSM 2075 / LMG 7858 / VKM B-1802 / 2st14)</name>
    <dbReference type="NCBI Taxonomy" id="644282"/>
    <lineage>
        <taxon>Bacteria</taxon>
        <taxon>Pseudomonadati</taxon>
        <taxon>Thermodesulfobacteriota</taxon>
        <taxon>Desulfarculia</taxon>
        <taxon>Desulfarculales</taxon>
        <taxon>Desulfarculaceae</taxon>
        <taxon>Desulfarculus</taxon>
    </lineage>
</organism>
<name>E1QHR0_DESB2</name>
<feature type="chain" id="PRO_5003150371" evidence="1">
    <location>
        <begin position="24"/>
        <end position="196"/>
    </location>
</feature>
<keyword evidence="3" id="KW-1185">Reference proteome</keyword>
<dbReference type="HOGENOM" id="CLU_111517_0_0_7"/>
<reference evidence="2 3" key="1">
    <citation type="journal article" date="2010" name="Stand. Genomic Sci.">
        <title>Complete genome sequence of Desulfarculus baarsii type strain (2st14).</title>
        <authorList>
            <person name="Sun H."/>
            <person name="Spring S."/>
            <person name="Lapidus A."/>
            <person name="Davenport K."/>
            <person name="Del Rio T.G."/>
            <person name="Tice H."/>
            <person name="Nolan M."/>
            <person name="Copeland A."/>
            <person name="Cheng J.F."/>
            <person name="Lucas S."/>
            <person name="Tapia R."/>
            <person name="Goodwin L."/>
            <person name="Pitluck S."/>
            <person name="Ivanova N."/>
            <person name="Pagani I."/>
            <person name="Mavromatis K."/>
            <person name="Ovchinnikova G."/>
            <person name="Pati A."/>
            <person name="Chen A."/>
            <person name="Palaniappan K."/>
            <person name="Hauser L."/>
            <person name="Chang Y.J."/>
            <person name="Jeffries C.D."/>
            <person name="Detter J.C."/>
            <person name="Han C."/>
            <person name="Rohde M."/>
            <person name="Brambilla E."/>
            <person name="Goker M."/>
            <person name="Woyke T."/>
            <person name="Bristow J."/>
            <person name="Eisen J.A."/>
            <person name="Markowitz V."/>
            <person name="Hugenholtz P."/>
            <person name="Kyrpides N.C."/>
            <person name="Klenk H.P."/>
            <person name="Land M."/>
        </authorList>
    </citation>
    <scope>NUCLEOTIDE SEQUENCE [LARGE SCALE GENOMIC DNA]</scope>
    <source>
        <strain evidence="3">ATCC 33931 / DSM 2075 / LMG 7858 / VKM B-1802 / 2st14</strain>
    </source>
</reference>
<protein>
    <submittedName>
        <fullName evidence="2">Uncharacterized protein</fullName>
    </submittedName>
</protein>
<dbReference type="EMBL" id="CP002085">
    <property type="protein sequence ID" value="ADK85103.1"/>
    <property type="molecule type" value="Genomic_DNA"/>
</dbReference>
<evidence type="ECO:0000313" key="2">
    <source>
        <dbReference type="EMBL" id="ADK85103.1"/>
    </source>
</evidence>
<proteinExistence type="predicted"/>
<evidence type="ECO:0000256" key="1">
    <source>
        <dbReference type="SAM" id="SignalP"/>
    </source>
</evidence>